<dbReference type="EMBL" id="MU069522">
    <property type="protein sequence ID" value="KAF5840156.1"/>
    <property type="molecule type" value="Genomic_DNA"/>
</dbReference>
<protein>
    <recommendedName>
        <fullName evidence="4">Encoded protein</fullName>
    </recommendedName>
</protein>
<proteinExistence type="predicted"/>
<sequence length="114" mass="12661">MHIWDMPGTHIWCTSGARTWSMPSARNWIMSGSHRCQAPINRVERYPREGGIFISPATLQSFKTEDELIAHTRKVHQHLSVAATNAERRAAAAARARAGEPQQQGFATGLSLQP</sequence>
<gene>
    <name evidence="2" type="ORF">DUNSADRAFT_17640</name>
</gene>
<accession>A0ABQ7GZY2</accession>
<evidence type="ECO:0000256" key="1">
    <source>
        <dbReference type="SAM" id="MobiDB-lite"/>
    </source>
</evidence>
<feature type="region of interest" description="Disordered" evidence="1">
    <location>
        <begin position="91"/>
        <end position="114"/>
    </location>
</feature>
<comment type="caution">
    <text evidence="2">The sequence shown here is derived from an EMBL/GenBank/DDBJ whole genome shotgun (WGS) entry which is preliminary data.</text>
</comment>
<evidence type="ECO:0000313" key="2">
    <source>
        <dbReference type="EMBL" id="KAF5840156.1"/>
    </source>
</evidence>
<evidence type="ECO:0000313" key="3">
    <source>
        <dbReference type="Proteomes" id="UP000815325"/>
    </source>
</evidence>
<keyword evidence="3" id="KW-1185">Reference proteome</keyword>
<name>A0ABQ7GZY2_DUNSA</name>
<dbReference type="Proteomes" id="UP000815325">
    <property type="component" value="Unassembled WGS sequence"/>
</dbReference>
<feature type="compositionally biased region" description="Polar residues" evidence="1">
    <location>
        <begin position="101"/>
        <end position="114"/>
    </location>
</feature>
<organism evidence="2 3">
    <name type="scientific">Dunaliella salina</name>
    <name type="common">Green alga</name>
    <name type="synonym">Protococcus salinus</name>
    <dbReference type="NCBI Taxonomy" id="3046"/>
    <lineage>
        <taxon>Eukaryota</taxon>
        <taxon>Viridiplantae</taxon>
        <taxon>Chlorophyta</taxon>
        <taxon>core chlorophytes</taxon>
        <taxon>Chlorophyceae</taxon>
        <taxon>CS clade</taxon>
        <taxon>Chlamydomonadales</taxon>
        <taxon>Dunaliellaceae</taxon>
        <taxon>Dunaliella</taxon>
    </lineage>
</organism>
<reference evidence="2" key="1">
    <citation type="submission" date="2017-08" db="EMBL/GenBank/DDBJ databases">
        <authorList>
            <person name="Polle J.E."/>
            <person name="Barry K."/>
            <person name="Cushman J."/>
            <person name="Schmutz J."/>
            <person name="Tran D."/>
            <person name="Hathwaick L.T."/>
            <person name="Yim W.C."/>
            <person name="Jenkins J."/>
            <person name="Mckie-Krisberg Z.M."/>
            <person name="Prochnik S."/>
            <person name="Lindquist E."/>
            <person name="Dockter R.B."/>
            <person name="Adam C."/>
            <person name="Molina H."/>
            <person name="Bunkerborg J."/>
            <person name="Jin E."/>
            <person name="Buchheim M."/>
            <person name="Magnuson J."/>
        </authorList>
    </citation>
    <scope>NUCLEOTIDE SEQUENCE</scope>
    <source>
        <strain evidence="2">CCAP 19/18</strain>
    </source>
</reference>
<evidence type="ECO:0008006" key="4">
    <source>
        <dbReference type="Google" id="ProtNLM"/>
    </source>
</evidence>